<dbReference type="Proteomes" id="UP000029839">
    <property type="component" value="Unassembled WGS sequence"/>
</dbReference>
<dbReference type="SMART" id="SM00642">
    <property type="entry name" value="Aamy"/>
    <property type="match status" value="1"/>
</dbReference>
<accession>A0A0A0BPY5</accession>
<reference evidence="2 3" key="2">
    <citation type="journal article" date="2015" name="Stand. Genomic Sci.">
        <title>Draft genome sequence of Cellulomonas carbonis T26(T) and comparative analysis of six Cellulomonas genomes.</title>
        <authorList>
            <person name="Zhuang W."/>
            <person name="Zhang S."/>
            <person name="Xia X."/>
            <person name="Wang G."/>
        </authorList>
    </citation>
    <scope>NUCLEOTIDE SEQUENCE [LARGE SCALE GENOMIC DNA]</scope>
    <source>
        <strain evidence="2 3">T26</strain>
    </source>
</reference>
<dbReference type="EMBL" id="AXCY01000119">
    <property type="protein sequence ID" value="KGM09139.1"/>
    <property type="molecule type" value="Genomic_DNA"/>
</dbReference>
<dbReference type="PANTHER" id="PTHR10357:SF209">
    <property type="entry name" value="PERIPLASMIC ALPHA-AMYLASE"/>
    <property type="match status" value="1"/>
</dbReference>
<proteinExistence type="predicted"/>
<evidence type="ECO:0000313" key="2">
    <source>
        <dbReference type="EMBL" id="KGM09139.1"/>
    </source>
</evidence>
<dbReference type="InterPro" id="IPR017853">
    <property type="entry name" value="GH"/>
</dbReference>
<feature type="domain" description="Glycosyl hydrolase family 13 catalytic" evidence="1">
    <location>
        <begin position="138"/>
        <end position="589"/>
    </location>
</feature>
<dbReference type="PANTHER" id="PTHR10357">
    <property type="entry name" value="ALPHA-AMYLASE FAMILY MEMBER"/>
    <property type="match status" value="1"/>
</dbReference>
<evidence type="ECO:0000313" key="3">
    <source>
        <dbReference type="Proteomes" id="UP000029839"/>
    </source>
</evidence>
<dbReference type="InterPro" id="IPR006047">
    <property type="entry name" value="GH13_cat_dom"/>
</dbReference>
<dbReference type="Pfam" id="PF00128">
    <property type="entry name" value="Alpha-amylase"/>
    <property type="match status" value="1"/>
</dbReference>
<sequence>MTGTLATSAVAAEHDETTVALVGDFQSELGCAGDWLPDCAETELALAEDGTYSADLDLPAGEWKYKVAFDDVWDGAYPGADVPLVLGGDARVRVIYDASAEPRIRLVPLTLAGEHTEADDAIVAPPVRQPGGDERFYFVMADRFANGDPSNDTGGIEGDRLDHGFDPTNKGFYQGGDLRGIIDNLDYIEGLGTTAIWLTPSFKNRPVQGEGETASAGYHGYWITDFTQIDPHLGTNAELEELIASAEERGIKIYFDIVTNHTADVISYEEGEYSYVSQDAQPYVDAQGQEFRMEDVAGSDDFPELTEDSFPYTPVVQPGDEDLKVPAILNDLRYYHNRGNTTWAGESTTLGDFDGLDDLMTEHPDVVDAFVDVYQDWIDLGVDGFRIDTAKHVNFEFWESWATEVLDHARATGKDEFFMFGEVYSSDPTVLTPYVRDTDMSSVLDFGFQERAVAFARGAGSDQLEGLFAADDMYVTPDSSAYALPTFLGNHDMGRVNWFLRETGDPLERSQLAHSLMYLTRGQPVVYYGDEQGFVGSGGDKDARQTLFATQVEQYAGETLVTGEVAGSVDRYDTDAPLYEHISSLARLREDHPALAQGAQVELLADGGTYAFSRVGETTADLSGVVTSAPERIVDDRSVPAGTSQCVTVPDLPEEATGVLVNVTTVRPAGPGYVVLHPEGASVPATSTVNFEPGQDVANSAVVAVSDDDGLCFRTAGSHAGVLIDLAGWTTDASGITLQNPQRVLDTRAGSYHVGDLTGPLVPRVAHEVVVAGRGGVPEGATSVLLNVTVTGARAAGNLRVYPGDEAVPTASTVNYAPGQDKANSTVVELSENGTVRLFSDSPVGGSANPVNVVLDVAGWTTGDGDVVALTPTRLVETRESQGRLGLDGPLTAGEPATVKVAGELGVPADAGAVLLNVTAVSPSSIGNLRVYPAGEFAAPTASTLNYIPGRAIPNLVVADLPASGEVTFLSDQPAGGTTDLVVDVVGYVKGDVEVTEDVEYVVVANNGDAATTASFRTLTPRGEYTGVWGTTADLVADAQGDVTVEVPARSVVAFQGTRTVAAAGDHEITVSAPVAGKGLKGLVPVQASTPEDRYLETSFAVRAVGVPDWTPLGTSDNGNARVFHDVSGLPAGTLLEYRAVSVDAAGNAAAASTYASVGNDVQPVPSDEPEPEPYPEPLPTTVTVAGSMNSEQGCAGDWDPGCAAAFLTDADDDGVWTGTWELPGGDYEFKAAIDGTWDVNFGDRGVPGGSNIAFSVTAPEGSTAPVTFIFDEATRYAFATTTHDVMTLAGSFQSELGCSGDWDPACTRTLLTDLNKDGVHRFVTRGIPAGSWEVKVAHDLAWTESYGPPSDPSGNYAFDVPADGTLMEFLYDVGTHTLTIQAR</sequence>
<dbReference type="InterPro" id="IPR013783">
    <property type="entry name" value="Ig-like_fold"/>
</dbReference>
<dbReference type="RefSeq" id="WP_052426501.1">
    <property type="nucleotide sequence ID" value="NZ_AXCY01000119.1"/>
</dbReference>
<evidence type="ECO:0000259" key="1">
    <source>
        <dbReference type="SMART" id="SM00642"/>
    </source>
</evidence>
<dbReference type="SUPFAM" id="SSF51445">
    <property type="entry name" value="(Trans)glycosidases"/>
    <property type="match status" value="1"/>
</dbReference>
<dbReference type="Gene3D" id="3.20.20.80">
    <property type="entry name" value="Glycosidases"/>
    <property type="match status" value="1"/>
</dbReference>
<keyword evidence="3" id="KW-1185">Reference proteome</keyword>
<comment type="caution">
    <text evidence="2">The sequence shown here is derived from an EMBL/GenBank/DDBJ whole genome shotgun (WGS) entry which is preliminary data.</text>
</comment>
<dbReference type="InterPro" id="IPR054409">
    <property type="entry name" value="X25_BaPul-like"/>
</dbReference>
<dbReference type="Gene3D" id="2.60.40.10">
    <property type="entry name" value="Immunoglobulins"/>
    <property type="match status" value="3"/>
</dbReference>
<dbReference type="CDD" id="cd12962">
    <property type="entry name" value="X25_BaPul_like"/>
    <property type="match status" value="3"/>
</dbReference>
<protein>
    <submittedName>
        <fullName evidence="2">Alpha-1,6-glucosidase</fullName>
    </submittedName>
</protein>
<reference evidence="2 3" key="1">
    <citation type="submission" date="2013-08" db="EMBL/GenBank/DDBJ databases">
        <title>Genome sequencing of Cellulomonas carbonis T26.</title>
        <authorList>
            <person name="Chen F."/>
            <person name="Li Y."/>
            <person name="Wang G."/>
        </authorList>
    </citation>
    <scope>NUCLEOTIDE SEQUENCE [LARGE SCALE GENOMIC DNA]</scope>
    <source>
        <strain evidence="2 3">T26</strain>
    </source>
</reference>
<organism evidence="2 3">
    <name type="scientific">Cellulomonas carbonis T26</name>
    <dbReference type="NCBI Taxonomy" id="947969"/>
    <lineage>
        <taxon>Bacteria</taxon>
        <taxon>Bacillati</taxon>
        <taxon>Actinomycetota</taxon>
        <taxon>Actinomycetes</taxon>
        <taxon>Micrococcales</taxon>
        <taxon>Cellulomonadaceae</taxon>
        <taxon>Cellulomonas</taxon>
    </lineage>
</organism>
<gene>
    <name evidence="2" type="ORF">N868_04025</name>
</gene>
<dbReference type="CDD" id="cd11339">
    <property type="entry name" value="AmyAc_bac_CMD_like_2"/>
    <property type="match status" value="1"/>
</dbReference>
<dbReference type="GO" id="GO:0005975">
    <property type="term" value="P:carbohydrate metabolic process"/>
    <property type="evidence" value="ECO:0007669"/>
    <property type="project" value="InterPro"/>
</dbReference>
<name>A0A0A0BPY5_9CELL</name>
<dbReference type="Pfam" id="PF22058">
    <property type="entry name" value="X25_BaPul_like"/>
    <property type="match status" value="3"/>
</dbReference>